<dbReference type="HAMAP" id="MF_00825">
    <property type="entry name" value="3_HAO"/>
    <property type="match status" value="1"/>
</dbReference>
<comment type="similarity">
    <text evidence="9">Belongs to the 3-HAO family.</text>
</comment>
<dbReference type="Gene3D" id="2.60.120.10">
    <property type="entry name" value="Jelly Rolls"/>
    <property type="match status" value="1"/>
</dbReference>
<name>A0A2P5I581_DIAHE</name>
<evidence type="ECO:0000256" key="1">
    <source>
        <dbReference type="ARBA" id="ARBA00001954"/>
    </source>
</evidence>
<comment type="cofactor">
    <cofactor evidence="1 9">
        <name>Fe(2+)</name>
        <dbReference type="ChEBI" id="CHEBI:29033"/>
    </cofactor>
</comment>
<dbReference type="STRING" id="158607.A0A2P5I581"/>
<keyword evidence="5 9" id="KW-0479">Metal-binding</keyword>
<dbReference type="EC" id="1.13.11.6" evidence="9"/>
<protein>
    <recommendedName>
        <fullName evidence="9">3-hydroxyanthranilate 3,4-dioxygenase</fullName>
        <ecNumber evidence="9">1.13.11.6</ecNumber>
    </recommendedName>
    <alternativeName>
        <fullName evidence="9">3-hydroxyanthranilate oxygenase</fullName>
        <shortName evidence="9">3-HAO</shortName>
    </alternativeName>
    <alternativeName>
        <fullName evidence="9">3-hydroxyanthranilic acid dioxygenase</fullName>
        <shortName evidence="9">HAD</shortName>
    </alternativeName>
    <alternativeName>
        <fullName evidence="9">Biosynthesis of nicotinic acid protein 1</fullName>
    </alternativeName>
</protein>
<dbReference type="CDD" id="cd06123">
    <property type="entry name" value="cupin_HAO"/>
    <property type="match status" value="1"/>
</dbReference>
<evidence type="ECO:0000256" key="2">
    <source>
        <dbReference type="ARBA" id="ARBA00002752"/>
    </source>
</evidence>
<comment type="catalytic activity">
    <reaction evidence="9">
        <text>3-hydroxyanthranilate + O2 = (2Z,4Z)-2-amino-3-carboxymuconate 6-semialdehyde</text>
        <dbReference type="Rhea" id="RHEA:17953"/>
        <dbReference type="ChEBI" id="CHEBI:15379"/>
        <dbReference type="ChEBI" id="CHEBI:36559"/>
        <dbReference type="ChEBI" id="CHEBI:77612"/>
        <dbReference type="EC" id="1.13.11.6"/>
    </reaction>
</comment>
<dbReference type="GO" id="GO:0019805">
    <property type="term" value="P:quinolinate biosynthetic process"/>
    <property type="evidence" value="ECO:0007669"/>
    <property type="project" value="UniProtKB-UniRule"/>
</dbReference>
<dbReference type="Proteomes" id="UP000094444">
    <property type="component" value="Unassembled WGS sequence"/>
</dbReference>
<gene>
    <name evidence="9" type="primary">BNA1</name>
    <name evidence="10" type="ORF">DHEL01_v203962</name>
</gene>
<feature type="binding site" evidence="9">
    <location>
        <position position="56"/>
    </location>
    <ligand>
        <name>O2</name>
        <dbReference type="ChEBI" id="CHEBI:15379"/>
    </ligand>
</feature>
<keyword evidence="6 9" id="KW-0223">Dioxygenase</keyword>
<dbReference type="FunCoup" id="A0A2P5I581">
    <property type="interactions" value="148"/>
</dbReference>
<evidence type="ECO:0000256" key="3">
    <source>
        <dbReference type="ARBA" id="ARBA00022490"/>
    </source>
</evidence>
<evidence type="ECO:0000256" key="4">
    <source>
        <dbReference type="ARBA" id="ARBA00022642"/>
    </source>
</evidence>
<evidence type="ECO:0000313" key="11">
    <source>
        <dbReference type="Proteomes" id="UP000094444"/>
    </source>
</evidence>
<comment type="subcellular location">
    <subcellularLocation>
        <location evidence="9">Cytoplasm</location>
    </subcellularLocation>
</comment>
<keyword evidence="11" id="KW-1185">Reference proteome</keyword>
<evidence type="ECO:0000256" key="5">
    <source>
        <dbReference type="ARBA" id="ARBA00022723"/>
    </source>
</evidence>
<dbReference type="FunFam" id="2.60.120.10:FF:000131">
    <property type="entry name" value="3-hydroxyanthranilate 3,4-dioxygenase"/>
    <property type="match status" value="1"/>
</dbReference>
<feature type="binding site" evidence="9">
    <location>
        <position position="66"/>
    </location>
    <ligand>
        <name>Fe cation</name>
        <dbReference type="ChEBI" id="CHEBI:24875"/>
        <note>catalytic</note>
    </ligand>
</feature>
<evidence type="ECO:0000313" key="10">
    <source>
        <dbReference type="EMBL" id="POS77656.1"/>
    </source>
</evidence>
<dbReference type="GO" id="GO:0000334">
    <property type="term" value="F:3-hydroxyanthranilate 3,4-dioxygenase activity"/>
    <property type="evidence" value="ECO:0007669"/>
    <property type="project" value="UniProtKB-UniRule"/>
</dbReference>
<comment type="pathway">
    <text evidence="9">Cofactor biosynthesis; NAD(+) biosynthesis; quinolinate from L-kynurenine: step 3/3.</text>
</comment>
<dbReference type="EMBL" id="MAVT02000252">
    <property type="protein sequence ID" value="POS77656.1"/>
    <property type="molecule type" value="Genomic_DNA"/>
</dbReference>
<dbReference type="UniPathway" id="UPA00253">
    <property type="reaction ID" value="UER00330"/>
</dbReference>
<dbReference type="NCBIfam" id="TIGR03037">
    <property type="entry name" value="anthran_nbaC"/>
    <property type="match status" value="1"/>
</dbReference>
<comment type="caution">
    <text evidence="10">The sequence shown here is derived from an EMBL/GenBank/DDBJ whole genome shotgun (WGS) entry which is preliminary data.</text>
</comment>
<dbReference type="InterPro" id="IPR014710">
    <property type="entry name" value="RmlC-like_jellyroll"/>
</dbReference>
<sequence length="189" mass="21521">MNTDSSDSDQKALPPPMAFASWLSQNENLLQPPVNNYCLFSGKDMVLMVVGGPNTRNDYHVNETEEWFYQLKGAMFLKVVDKDANGNDFFKDVEIKEGDMFLLPGNTPHNPVRFADTIGLVMERVRPEGSLDRLRWYCKKGGHEVPTIIREDVFHCTDLGTQLKPLINNWRENESVRKCPACGQTEDPQ</sequence>
<feature type="binding site" evidence="9">
    <location>
        <position position="113"/>
    </location>
    <ligand>
        <name>substrate</name>
    </ligand>
</feature>
<evidence type="ECO:0000256" key="6">
    <source>
        <dbReference type="ARBA" id="ARBA00022964"/>
    </source>
</evidence>
<keyword evidence="3 9" id="KW-0963">Cytoplasm</keyword>
<dbReference type="GO" id="GO:0008198">
    <property type="term" value="F:ferrous iron binding"/>
    <property type="evidence" value="ECO:0007669"/>
    <property type="project" value="UniProtKB-UniRule"/>
</dbReference>
<dbReference type="InterPro" id="IPR011051">
    <property type="entry name" value="RmlC_Cupin_sf"/>
</dbReference>
<organism evidence="10 11">
    <name type="scientific">Diaporthe helianthi</name>
    <dbReference type="NCBI Taxonomy" id="158607"/>
    <lineage>
        <taxon>Eukaryota</taxon>
        <taxon>Fungi</taxon>
        <taxon>Dikarya</taxon>
        <taxon>Ascomycota</taxon>
        <taxon>Pezizomycotina</taxon>
        <taxon>Sordariomycetes</taxon>
        <taxon>Sordariomycetidae</taxon>
        <taxon>Diaporthales</taxon>
        <taxon>Diaporthaceae</taxon>
        <taxon>Diaporthe</taxon>
    </lineage>
</organism>
<dbReference type="GO" id="GO:0005737">
    <property type="term" value="C:cytoplasm"/>
    <property type="evidence" value="ECO:0007669"/>
    <property type="project" value="UniProtKB-SubCell"/>
</dbReference>
<dbReference type="PANTHER" id="PTHR15497">
    <property type="entry name" value="3-HYDROXYANTHRANILATE 3,4-DIOXYGENASE"/>
    <property type="match status" value="1"/>
</dbReference>
<feature type="binding site" evidence="9">
    <location>
        <position position="123"/>
    </location>
    <ligand>
        <name>substrate</name>
    </ligand>
</feature>
<evidence type="ECO:0000256" key="7">
    <source>
        <dbReference type="ARBA" id="ARBA00023002"/>
    </source>
</evidence>
<feature type="binding site" evidence="9">
    <location>
        <position position="60"/>
    </location>
    <ligand>
        <name>Fe cation</name>
        <dbReference type="ChEBI" id="CHEBI:24875"/>
        <note>catalytic</note>
    </ligand>
</feature>
<evidence type="ECO:0000256" key="8">
    <source>
        <dbReference type="ARBA" id="ARBA00023004"/>
    </source>
</evidence>
<dbReference type="AlphaFoldDB" id="A0A2P5I581"/>
<dbReference type="PANTHER" id="PTHR15497:SF3">
    <property type="entry name" value="3-HYDROXYANTHRANILATE 3,4-DIOXYGENASE 2"/>
    <property type="match status" value="1"/>
</dbReference>
<dbReference type="Pfam" id="PF06052">
    <property type="entry name" value="3-HAO"/>
    <property type="match status" value="1"/>
</dbReference>
<keyword evidence="8 9" id="KW-0408">Iron</keyword>
<comment type="caution">
    <text evidence="9">Lacks conserved residue(s) required for the propagation of feature annotation.</text>
</comment>
<dbReference type="SUPFAM" id="SSF51182">
    <property type="entry name" value="RmlC-like cupins"/>
    <property type="match status" value="1"/>
</dbReference>
<feature type="binding site" evidence="9">
    <location>
        <position position="66"/>
    </location>
    <ligand>
        <name>substrate</name>
    </ligand>
</feature>
<reference evidence="10" key="1">
    <citation type="submission" date="2017-09" db="EMBL/GenBank/DDBJ databases">
        <title>Polyketide synthases of a Diaporthe helianthi virulent isolate.</title>
        <authorList>
            <person name="Baroncelli R."/>
        </authorList>
    </citation>
    <scope>NUCLEOTIDE SEQUENCE [LARGE SCALE GENOMIC DNA]</scope>
    <source>
        <strain evidence="10">7/96</strain>
    </source>
</reference>
<dbReference type="OrthoDB" id="204928at2759"/>
<dbReference type="InParanoid" id="A0A2P5I581"/>
<keyword evidence="7 9" id="KW-0560">Oxidoreductase</keyword>
<evidence type="ECO:0000256" key="9">
    <source>
        <dbReference type="HAMAP-Rule" id="MF_03019"/>
    </source>
</evidence>
<accession>A0A2P5I581</accession>
<dbReference type="GO" id="GO:0043420">
    <property type="term" value="P:anthranilate metabolic process"/>
    <property type="evidence" value="ECO:0007669"/>
    <property type="project" value="UniProtKB-UniRule"/>
</dbReference>
<dbReference type="GO" id="GO:0034354">
    <property type="term" value="P:'de novo' NAD+ biosynthetic process from L-tryptophan"/>
    <property type="evidence" value="ECO:0007669"/>
    <property type="project" value="UniProtKB-UniRule"/>
</dbReference>
<keyword evidence="4 9" id="KW-0662">Pyridine nucleotide biosynthesis</keyword>
<dbReference type="GO" id="GO:0006569">
    <property type="term" value="P:L-tryptophan catabolic process"/>
    <property type="evidence" value="ECO:0007669"/>
    <property type="project" value="UniProtKB-UniRule"/>
</dbReference>
<proteinExistence type="inferred from homology"/>
<comment type="function">
    <text evidence="2 9">Catalyzes the oxidative ring opening of 3-hydroxyanthranilate to 2-amino-3-carboxymuconate semialdehyde, which spontaneously cyclizes to quinolinate.</text>
</comment>
<feature type="binding site" evidence="9">
    <location>
        <position position="109"/>
    </location>
    <ligand>
        <name>Fe cation</name>
        <dbReference type="ChEBI" id="CHEBI:24875"/>
        <note>catalytic</note>
    </ligand>
</feature>
<dbReference type="InterPro" id="IPR010329">
    <property type="entry name" value="3hydroanth_dOase"/>
</dbReference>